<proteinExistence type="predicted"/>
<dbReference type="EMBL" id="KN824335">
    <property type="protein sequence ID" value="KIM23567.1"/>
    <property type="molecule type" value="Genomic_DNA"/>
</dbReference>
<organism evidence="1 2">
    <name type="scientific">Serendipita vermifera MAFF 305830</name>
    <dbReference type="NCBI Taxonomy" id="933852"/>
    <lineage>
        <taxon>Eukaryota</taxon>
        <taxon>Fungi</taxon>
        <taxon>Dikarya</taxon>
        <taxon>Basidiomycota</taxon>
        <taxon>Agaricomycotina</taxon>
        <taxon>Agaricomycetes</taxon>
        <taxon>Sebacinales</taxon>
        <taxon>Serendipitaceae</taxon>
        <taxon>Serendipita</taxon>
    </lineage>
</organism>
<dbReference type="Proteomes" id="UP000054097">
    <property type="component" value="Unassembled WGS sequence"/>
</dbReference>
<dbReference type="AlphaFoldDB" id="A0A0C2X2A5"/>
<reference evidence="2" key="2">
    <citation type="submission" date="2015-01" db="EMBL/GenBank/DDBJ databases">
        <title>Evolutionary Origins and Diversification of the Mycorrhizal Mutualists.</title>
        <authorList>
            <consortium name="DOE Joint Genome Institute"/>
            <consortium name="Mycorrhizal Genomics Consortium"/>
            <person name="Kohler A."/>
            <person name="Kuo A."/>
            <person name="Nagy L.G."/>
            <person name="Floudas D."/>
            <person name="Copeland A."/>
            <person name="Barry K.W."/>
            <person name="Cichocki N."/>
            <person name="Veneault-Fourrey C."/>
            <person name="LaButti K."/>
            <person name="Lindquist E.A."/>
            <person name="Lipzen A."/>
            <person name="Lundell T."/>
            <person name="Morin E."/>
            <person name="Murat C."/>
            <person name="Riley R."/>
            <person name="Ohm R."/>
            <person name="Sun H."/>
            <person name="Tunlid A."/>
            <person name="Henrissat B."/>
            <person name="Grigoriev I.V."/>
            <person name="Hibbett D.S."/>
            <person name="Martin F."/>
        </authorList>
    </citation>
    <scope>NUCLEOTIDE SEQUENCE [LARGE SCALE GENOMIC DNA]</scope>
    <source>
        <strain evidence="2">MAFF 305830</strain>
    </source>
</reference>
<keyword evidence="2" id="KW-1185">Reference proteome</keyword>
<accession>A0A0C2X2A5</accession>
<name>A0A0C2X2A5_SERVB</name>
<reference evidence="1 2" key="1">
    <citation type="submission" date="2014-04" db="EMBL/GenBank/DDBJ databases">
        <authorList>
            <consortium name="DOE Joint Genome Institute"/>
            <person name="Kuo A."/>
            <person name="Zuccaro A."/>
            <person name="Kohler A."/>
            <person name="Nagy L.G."/>
            <person name="Floudas D."/>
            <person name="Copeland A."/>
            <person name="Barry K.W."/>
            <person name="Cichocki N."/>
            <person name="Veneault-Fourrey C."/>
            <person name="LaButti K."/>
            <person name="Lindquist E.A."/>
            <person name="Lipzen A."/>
            <person name="Lundell T."/>
            <person name="Morin E."/>
            <person name="Murat C."/>
            <person name="Sun H."/>
            <person name="Tunlid A."/>
            <person name="Henrissat B."/>
            <person name="Grigoriev I.V."/>
            <person name="Hibbett D.S."/>
            <person name="Martin F."/>
            <person name="Nordberg H.P."/>
            <person name="Cantor M.N."/>
            <person name="Hua S.X."/>
        </authorList>
    </citation>
    <scope>NUCLEOTIDE SEQUENCE [LARGE SCALE GENOMIC DNA]</scope>
    <source>
        <strain evidence="1 2">MAFF 305830</strain>
    </source>
</reference>
<gene>
    <name evidence="1" type="ORF">M408DRAFT_253434</name>
</gene>
<dbReference type="HOGENOM" id="CLU_2238269_0_0_1"/>
<evidence type="ECO:0000313" key="2">
    <source>
        <dbReference type="Proteomes" id="UP000054097"/>
    </source>
</evidence>
<evidence type="ECO:0000313" key="1">
    <source>
        <dbReference type="EMBL" id="KIM23567.1"/>
    </source>
</evidence>
<protein>
    <submittedName>
        <fullName evidence="1">Uncharacterized protein</fullName>
    </submittedName>
</protein>
<sequence>MYPFASLEVDEDVAVRTGEGLCAETLGHRQMQGVFCQTDGLNAERSHSTGHLTFFCLPPGDLGRIPTGGFRIDDQQTPCVRSAQVARGSVAQVSRRRSCSSRFVA</sequence>